<sequence>MPLRSLTLGLVWVPSWKLSRRRDLQKFMMLQGKLYSRFLKLLMCSEIKEMIKETKDEKKTKKVEVMTKTSKTQRKANISKGVVPKGPKIGGGGGKH</sequence>
<dbReference type="EMBL" id="VOIH02000007">
    <property type="protein sequence ID" value="KAF3443054.1"/>
    <property type="molecule type" value="Genomic_DNA"/>
</dbReference>
<keyword evidence="3" id="KW-1185">Reference proteome</keyword>
<evidence type="ECO:0000313" key="2">
    <source>
        <dbReference type="EMBL" id="KAF3443054.1"/>
    </source>
</evidence>
<comment type="caution">
    <text evidence="2">The sequence shown here is derived from an EMBL/GenBank/DDBJ whole genome shotgun (WGS) entry which is preliminary data.</text>
</comment>
<reference evidence="2" key="1">
    <citation type="submission" date="2020-03" db="EMBL/GenBank/DDBJ databases">
        <title>A high-quality chromosome-level genome assembly of a woody plant with both climbing and erect habits, Rhamnella rubrinervis.</title>
        <authorList>
            <person name="Lu Z."/>
            <person name="Yang Y."/>
            <person name="Zhu X."/>
            <person name="Sun Y."/>
        </authorList>
    </citation>
    <scope>NUCLEOTIDE SEQUENCE</scope>
    <source>
        <strain evidence="2">BYM</strain>
        <tissue evidence="2">Leaf</tissue>
    </source>
</reference>
<evidence type="ECO:0000256" key="1">
    <source>
        <dbReference type="SAM" id="MobiDB-lite"/>
    </source>
</evidence>
<proteinExistence type="predicted"/>
<name>A0A8K0GZR9_9ROSA</name>
<organism evidence="2 3">
    <name type="scientific">Rhamnella rubrinervis</name>
    <dbReference type="NCBI Taxonomy" id="2594499"/>
    <lineage>
        <taxon>Eukaryota</taxon>
        <taxon>Viridiplantae</taxon>
        <taxon>Streptophyta</taxon>
        <taxon>Embryophyta</taxon>
        <taxon>Tracheophyta</taxon>
        <taxon>Spermatophyta</taxon>
        <taxon>Magnoliopsida</taxon>
        <taxon>eudicotyledons</taxon>
        <taxon>Gunneridae</taxon>
        <taxon>Pentapetalae</taxon>
        <taxon>rosids</taxon>
        <taxon>fabids</taxon>
        <taxon>Rosales</taxon>
        <taxon>Rhamnaceae</taxon>
        <taxon>rhamnoid group</taxon>
        <taxon>Rhamneae</taxon>
        <taxon>Rhamnella</taxon>
    </lineage>
</organism>
<evidence type="ECO:0000313" key="3">
    <source>
        <dbReference type="Proteomes" id="UP000796880"/>
    </source>
</evidence>
<accession>A0A8K0GZR9</accession>
<gene>
    <name evidence="2" type="ORF">FNV43_RR16975</name>
</gene>
<feature type="region of interest" description="Disordered" evidence="1">
    <location>
        <begin position="62"/>
        <end position="96"/>
    </location>
</feature>
<dbReference type="AlphaFoldDB" id="A0A8K0GZR9"/>
<dbReference type="Proteomes" id="UP000796880">
    <property type="component" value="Unassembled WGS sequence"/>
</dbReference>
<protein>
    <submittedName>
        <fullName evidence="2">Uncharacterized protein</fullName>
    </submittedName>
</protein>